<protein>
    <recommendedName>
        <fullName evidence="4">MarR family transcriptional regulator</fullName>
    </recommendedName>
</protein>
<evidence type="ECO:0008006" key="4">
    <source>
        <dbReference type="Google" id="ProtNLM"/>
    </source>
</evidence>
<gene>
    <name evidence="2" type="ORF">XH86_12205</name>
</gene>
<reference evidence="2 3" key="1">
    <citation type="submission" date="2018-06" db="EMBL/GenBank/DDBJ databases">
        <title>Comparative genomics of rhizobia nodulating Arachis hypogaea in China.</title>
        <authorList>
            <person name="Li Y."/>
        </authorList>
    </citation>
    <scope>NUCLEOTIDE SEQUENCE [LARGE SCALE GENOMIC DNA]</scope>
    <source>
        <strain evidence="2 3">CCBAU 51658</strain>
    </source>
</reference>
<accession>A0A7S7ZQF5</accession>
<keyword evidence="3" id="KW-1185">Reference proteome</keyword>
<dbReference type="EMBL" id="CP030057">
    <property type="protein sequence ID" value="QOZ59406.1"/>
    <property type="molecule type" value="Genomic_DNA"/>
</dbReference>
<evidence type="ECO:0000256" key="1">
    <source>
        <dbReference type="SAM" id="MobiDB-lite"/>
    </source>
</evidence>
<sequence>MLAFCRGLADFHSVALTRRAGIVDTVTWAVALLVLYLDEHAPESAHARRLVAICAEGQLAGATAVRNAIALLRQGGMLVSDEPVTPGPAHRLRPTAALIETMQDNLSIRFSALEPVIAWPKAPAEWARTPGVLSGFVRGNVEAYRREHHILFEPLPEVRIFMDRHCGYHIFMEILSHLEITRLGASGVVSLSDVSDKFAVSRAHIRKLLRAAADRNWLRYELGGQVTIGAQSLARYRLWFGHEFTWIYRVAGSDFSANQSNKMASSVDHQQIAAEDVQPGQRGVGSALRRDTDEGCESAQGEVGEK</sequence>
<name>A0A7S7ZQF5_9BRAD</name>
<proteinExistence type="predicted"/>
<dbReference type="Proteomes" id="UP000593880">
    <property type="component" value="Chromosome"/>
</dbReference>
<feature type="region of interest" description="Disordered" evidence="1">
    <location>
        <begin position="274"/>
        <end position="306"/>
    </location>
</feature>
<evidence type="ECO:0000313" key="2">
    <source>
        <dbReference type="EMBL" id="QOZ59406.1"/>
    </source>
</evidence>
<evidence type="ECO:0000313" key="3">
    <source>
        <dbReference type="Proteomes" id="UP000593880"/>
    </source>
</evidence>
<organism evidence="2 3">
    <name type="scientific">Bradyrhizobium guangdongense</name>
    <dbReference type="NCBI Taxonomy" id="1325090"/>
    <lineage>
        <taxon>Bacteria</taxon>
        <taxon>Pseudomonadati</taxon>
        <taxon>Pseudomonadota</taxon>
        <taxon>Alphaproteobacteria</taxon>
        <taxon>Hyphomicrobiales</taxon>
        <taxon>Nitrobacteraceae</taxon>
        <taxon>Bradyrhizobium</taxon>
    </lineage>
</organism>